<keyword evidence="4" id="KW-0238">DNA-binding</keyword>
<keyword evidence="3" id="KW-0805">Transcription regulation</keyword>
<feature type="domain" description="CSD" evidence="7">
    <location>
        <begin position="1"/>
        <end position="63"/>
    </location>
</feature>
<evidence type="ECO:0000313" key="8">
    <source>
        <dbReference type="EMBL" id="CAB4917384.1"/>
    </source>
</evidence>
<name>A0A6J7HCK5_9ZZZZ</name>
<organism evidence="8">
    <name type="scientific">freshwater metagenome</name>
    <dbReference type="NCBI Taxonomy" id="449393"/>
    <lineage>
        <taxon>unclassified sequences</taxon>
        <taxon>metagenomes</taxon>
        <taxon>ecological metagenomes</taxon>
    </lineage>
</organism>
<dbReference type="GO" id="GO:0005737">
    <property type="term" value="C:cytoplasm"/>
    <property type="evidence" value="ECO:0007669"/>
    <property type="project" value="UniProtKB-SubCell"/>
</dbReference>
<evidence type="ECO:0000256" key="5">
    <source>
        <dbReference type="ARBA" id="ARBA00023159"/>
    </source>
</evidence>
<dbReference type="InterPro" id="IPR011129">
    <property type="entry name" value="CSD"/>
</dbReference>
<dbReference type="Gene3D" id="2.40.50.140">
    <property type="entry name" value="Nucleic acid-binding proteins"/>
    <property type="match status" value="1"/>
</dbReference>
<dbReference type="InterPro" id="IPR002059">
    <property type="entry name" value="CSP_DNA-bd"/>
</dbReference>
<dbReference type="InterPro" id="IPR012156">
    <property type="entry name" value="Cold_shock_CspA"/>
</dbReference>
<comment type="subcellular location">
    <subcellularLocation>
        <location evidence="1">Cytoplasm</location>
    </subcellularLocation>
</comment>
<dbReference type="GO" id="GO:0003677">
    <property type="term" value="F:DNA binding"/>
    <property type="evidence" value="ECO:0007669"/>
    <property type="project" value="UniProtKB-KW"/>
</dbReference>
<keyword evidence="6" id="KW-0804">Transcription</keyword>
<dbReference type="EMBL" id="CAFBMX010000002">
    <property type="protein sequence ID" value="CAB4917384.1"/>
    <property type="molecule type" value="Genomic_DNA"/>
</dbReference>
<dbReference type="InterPro" id="IPR012340">
    <property type="entry name" value="NA-bd_OB-fold"/>
</dbReference>
<dbReference type="Pfam" id="PF00313">
    <property type="entry name" value="CSD"/>
    <property type="match status" value="1"/>
</dbReference>
<proteinExistence type="predicted"/>
<evidence type="ECO:0000256" key="3">
    <source>
        <dbReference type="ARBA" id="ARBA00023015"/>
    </source>
</evidence>
<dbReference type="PANTHER" id="PTHR46565:SF20">
    <property type="entry name" value="COLD SHOCK DOMAIN-CONTAINING PROTEIN 4"/>
    <property type="match status" value="1"/>
</dbReference>
<dbReference type="CDD" id="cd04458">
    <property type="entry name" value="CSP_CDS"/>
    <property type="match status" value="1"/>
</dbReference>
<evidence type="ECO:0000256" key="6">
    <source>
        <dbReference type="ARBA" id="ARBA00023163"/>
    </source>
</evidence>
<keyword evidence="5" id="KW-0010">Activator</keyword>
<evidence type="ECO:0000256" key="4">
    <source>
        <dbReference type="ARBA" id="ARBA00023125"/>
    </source>
</evidence>
<accession>A0A6J7HCK5</accession>
<protein>
    <submittedName>
        <fullName evidence="8">Unannotated protein</fullName>
    </submittedName>
</protein>
<evidence type="ECO:0000256" key="2">
    <source>
        <dbReference type="ARBA" id="ARBA00022490"/>
    </source>
</evidence>
<dbReference type="AlphaFoldDB" id="A0A6J7HCK5"/>
<keyword evidence="2" id="KW-0963">Cytoplasm</keyword>
<gene>
    <name evidence="8" type="ORF">UFOPK3674_00315</name>
</gene>
<reference evidence="8" key="1">
    <citation type="submission" date="2020-05" db="EMBL/GenBank/DDBJ databases">
        <authorList>
            <person name="Chiriac C."/>
            <person name="Salcher M."/>
            <person name="Ghai R."/>
            <person name="Kavagutti S V."/>
        </authorList>
    </citation>
    <scope>NUCLEOTIDE SEQUENCE</scope>
</reference>
<dbReference type="SMART" id="SM00357">
    <property type="entry name" value="CSP"/>
    <property type="match status" value="1"/>
</dbReference>
<evidence type="ECO:0000259" key="7">
    <source>
        <dbReference type="PROSITE" id="PS51857"/>
    </source>
</evidence>
<dbReference type="PIRSF" id="PIRSF002599">
    <property type="entry name" value="Cold_shock_A"/>
    <property type="match status" value="1"/>
</dbReference>
<dbReference type="PANTHER" id="PTHR46565">
    <property type="entry name" value="COLD SHOCK DOMAIN PROTEIN 2"/>
    <property type="match status" value="1"/>
</dbReference>
<evidence type="ECO:0000256" key="1">
    <source>
        <dbReference type="ARBA" id="ARBA00004496"/>
    </source>
</evidence>
<dbReference type="PROSITE" id="PS51857">
    <property type="entry name" value="CSD_2"/>
    <property type="match status" value="1"/>
</dbReference>
<dbReference type="SUPFAM" id="SSF50249">
    <property type="entry name" value="Nucleic acid-binding proteins"/>
    <property type="match status" value="1"/>
</dbReference>
<sequence length="64" mass="7082">MATGTIKWFKGFGFITPDSSDKDLFVDSWANDASRRNRLVDGARVSFDTETGRNGRKAVNVSVL</sequence>